<protein>
    <submittedName>
        <fullName evidence="1">Uncharacterized protein</fullName>
    </submittedName>
</protein>
<organism evidence="1">
    <name type="scientific">Rhizophora mucronata</name>
    <name type="common">Asiatic mangrove</name>
    <dbReference type="NCBI Taxonomy" id="61149"/>
    <lineage>
        <taxon>Eukaryota</taxon>
        <taxon>Viridiplantae</taxon>
        <taxon>Streptophyta</taxon>
        <taxon>Embryophyta</taxon>
        <taxon>Tracheophyta</taxon>
        <taxon>Spermatophyta</taxon>
        <taxon>Magnoliopsida</taxon>
        <taxon>eudicotyledons</taxon>
        <taxon>Gunneridae</taxon>
        <taxon>Pentapetalae</taxon>
        <taxon>rosids</taxon>
        <taxon>fabids</taxon>
        <taxon>Malpighiales</taxon>
        <taxon>Rhizophoraceae</taxon>
        <taxon>Rhizophora</taxon>
    </lineage>
</organism>
<name>A0A2P2J4I3_RHIMU</name>
<evidence type="ECO:0000313" key="1">
    <source>
        <dbReference type="EMBL" id="MBW88393.1"/>
    </source>
</evidence>
<proteinExistence type="predicted"/>
<sequence>MNLCVDPDWLTPRLI</sequence>
<dbReference type="EMBL" id="GGEC01007910">
    <property type="protein sequence ID" value="MBW88393.1"/>
    <property type="molecule type" value="Transcribed_RNA"/>
</dbReference>
<accession>A0A2P2J4I3</accession>
<reference evidence="1" key="1">
    <citation type="submission" date="2018-02" db="EMBL/GenBank/DDBJ databases">
        <title>Rhizophora mucronata_Transcriptome.</title>
        <authorList>
            <person name="Meera S.P."/>
            <person name="Sreeshan A."/>
            <person name="Augustine A."/>
        </authorList>
    </citation>
    <scope>NUCLEOTIDE SEQUENCE</scope>
    <source>
        <tissue evidence="1">Leaf</tissue>
    </source>
</reference>